<comment type="caution">
    <text evidence="1">The sequence shown here is derived from an EMBL/GenBank/DDBJ whole genome shotgun (WGS) entry which is preliminary data.</text>
</comment>
<protein>
    <submittedName>
        <fullName evidence="1">Uncharacterized protein</fullName>
    </submittedName>
</protein>
<geneLocation type="mitochondrion" evidence="1"/>
<evidence type="ECO:0000313" key="1">
    <source>
        <dbReference type="EMBL" id="KUM50127.1"/>
    </source>
</evidence>
<gene>
    <name evidence="1" type="ORF">ABT39_MTgene3355</name>
</gene>
<sequence>MQCLMMIISMNNAIWIPKYTRNAHGKKLWFGMDKKNTYMQGFSIGISLRSRPYTFLPNLVSTR</sequence>
<proteinExistence type="predicted"/>
<dbReference type="EMBL" id="LKAM01000002">
    <property type="protein sequence ID" value="KUM50127.1"/>
    <property type="molecule type" value="Genomic_DNA"/>
</dbReference>
<reference evidence="1" key="1">
    <citation type="journal article" date="2015" name="Genome Biol. Evol.">
        <title>Organellar Genomes of White Spruce (Picea glauca): Assembly and Annotation.</title>
        <authorList>
            <person name="Jackman S.D."/>
            <person name="Warren R.L."/>
            <person name="Gibb E.A."/>
            <person name="Vandervalk B.P."/>
            <person name="Mohamadi H."/>
            <person name="Chu J."/>
            <person name="Raymond A."/>
            <person name="Pleasance S."/>
            <person name="Coope R."/>
            <person name="Wildung M.R."/>
            <person name="Ritland C.E."/>
            <person name="Bousquet J."/>
            <person name="Jones S.J."/>
            <person name="Bohlmann J."/>
            <person name="Birol I."/>
        </authorList>
    </citation>
    <scope>NUCLEOTIDE SEQUENCE [LARGE SCALE GENOMIC DNA]</scope>
    <source>
        <tissue evidence="1">Flushing bud</tissue>
    </source>
</reference>
<accession>A0A101M3C3</accession>
<name>A0A101M3C3_PICGL</name>
<organism evidence="1">
    <name type="scientific">Picea glauca</name>
    <name type="common">White spruce</name>
    <name type="synonym">Pinus glauca</name>
    <dbReference type="NCBI Taxonomy" id="3330"/>
    <lineage>
        <taxon>Eukaryota</taxon>
        <taxon>Viridiplantae</taxon>
        <taxon>Streptophyta</taxon>
        <taxon>Embryophyta</taxon>
        <taxon>Tracheophyta</taxon>
        <taxon>Spermatophyta</taxon>
        <taxon>Pinopsida</taxon>
        <taxon>Pinidae</taxon>
        <taxon>Conifers I</taxon>
        <taxon>Pinales</taxon>
        <taxon>Pinaceae</taxon>
        <taxon>Picea</taxon>
    </lineage>
</organism>
<dbReference type="AlphaFoldDB" id="A0A101M3C3"/>
<keyword evidence="1" id="KW-0496">Mitochondrion</keyword>